<comment type="subcellular location">
    <subcellularLocation>
        <location evidence="2">Endoplasmic reticulum membrane</location>
        <topology evidence="2">Single-pass type II membrane protein</topology>
    </subcellularLocation>
</comment>
<evidence type="ECO:0000256" key="3">
    <source>
        <dbReference type="ARBA" id="ARBA00005634"/>
    </source>
</evidence>
<keyword evidence="8" id="KW-0862">Zinc</keyword>
<dbReference type="InterPro" id="IPR046450">
    <property type="entry name" value="PA_dom_sf"/>
</dbReference>
<dbReference type="EMBL" id="JBJUIK010000002">
    <property type="protein sequence ID" value="KAL3535988.1"/>
    <property type="molecule type" value="Genomic_DNA"/>
</dbReference>
<dbReference type="GO" id="GO:0006508">
    <property type="term" value="P:proteolysis"/>
    <property type="evidence" value="ECO:0007669"/>
    <property type="project" value="UniProtKB-KW"/>
</dbReference>
<keyword evidence="13" id="KW-0325">Glycoprotein</keyword>
<dbReference type="EC" id="3.4.17.21" evidence="15"/>
<evidence type="ECO:0000259" key="18">
    <source>
        <dbReference type="Pfam" id="PF04389"/>
    </source>
</evidence>
<dbReference type="FunFam" id="3.40.630.10:FF:000164">
    <property type="entry name" value="Os01g0740650 protein"/>
    <property type="match status" value="1"/>
</dbReference>
<evidence type="ECO:0000256" key="12">
    <source>
        <dbReference type="ARBA" id="ARBA00023136"/>
    </source>
</evidence>
<evidence type="ECO:0000256" key="11">
    <source>
        <dbReference type="ARBA" id="ARBA00023049"/>
    </source>
</evidence>
<name>A0ABD3AXN0_9GENT</name>
<feature type="domain" description="Transferrin receptor-like dimerisation" evidence="17">
    <location>
        <begin position="583"/>
        <end position="707"/>
    </location>
</feature>
<accession>A0ABD3AXN0</accession>
<evidence type="ECO:0000259" key="17">
    <source>
        <dbReference type="Pfam" id="PF04253"/>
    </source>
</evidence>
<dbReference type="AlphaFoldDB" id="A0ABD3AXN0"/>
<evidence type="ECO:0000256" key="1">
    <source>
        <dbReference type="ARBA" id="ARBA00001947"/>
    </source>
</evidence>
<comment type="catalytic activity">
    <reaction evidence="14">
        <text>Release of an unsubstituted, C-terminal glutamyl residue, typically from Ac-Asp-Glu or folylpoly-gamma-glutamates.</text>
        <dbReference type="EC" id="3.4.17.21"/>
    </reaction>
</comment>
<dbReference type="InterPro" id="IPR036757">
    <property type="entry name" value="TFR-like_dimer_dom_sf"/>
</dbReference>
<comment type="similarity">
    <text evidence="3">Belongs to the peptidase M28 family. M28B subfamily.</text>
</comment>
<protein>
    <recommendedName>
        <fullName evidence="15">glutamate carboxypeptidase II</fullName>
        <ecNumber evidence="15">3.4.17.21</ecNumber>
    </recommendedName>
</protein>
<evidence type="ECO:0000256" key="5">
    <source>
        <dbReference type="ARBA" id="ARBA00022692"/>
    </source>
</evidence>
<evidence type="ECO:0000256" key="8">
    <source>
        <dbReference type="ARBA" id="ARBA00022833"/>
    </source>
</evidence>
<gene>
    <name evidence="19" type="ORF">ACH5RR_004449</name>
</gene>
<comment type="caution">
    <text evidence="19">The sequence shown here is derived from an EMBL/GenBank/DDBJ whole genome shotgun (WGS) entry which is preliminary data.</text>
</comment>
<dbReference type="PANTHER" id="PTHR10404:SF75">
    <property type="entry name" value="GLUTAMATE CARBOXYPEPTIDASE AMP1-RELATED"/>
    <property type="match status" value="1"/>
</dbReference>
<dbReference type="CDD" id="cd08022">
    <property type="entry name" value="M28_PSMA_like"/>
    <property type="match status" value="1"/>
</dbReference>
<evidence type="ECO:0000256" key="6">
    <source>
        <dbReference type="ARBA" id="ARBA00022723"/>
    </source>
</evidence>
<evidence type="ECO:0000313" key="20">
    <source>
        <dbReference type="Proteomes" id="UP001630127"/>
    </source>
</evidence>
<dbReference type="Pfam" id="PF04389">
    <property type="entry name" value="Peptidase_M28"/>
    <property type="match status" value="1"/>
</dbReference>
<proteinExistence type="inferred from homology"/>
<keyword evidence="5 16" id="KW-0812">Transmembrane</keyword>
<evidence type="ECO:0000256" key="14">
    <source>
        <dbReference type="ARBA" id="ARBA00052003"/>
    </source>
</evidence>
<evidence type="ECO:0000256" key="2">
    <source>
        <dbReference type="ARBA" id="ARBA00004648"/>
    </source>
</evidence>
<feature type="transmembrane region" description="Helical" evidence="16">
    <location>
        <begin position="18"/>
        <end position="36"/>
    </location>
</feature>
<dbReference type="GO" id="GO:0046872">
    <property type="term" value="F:metal ion binding"/>
    <property type="evidence" value="ECO:0007669"/>
    <property type="project" value="UniProtKB-KW"/>
</dbReference>
<dbReference type="Gene3D" id="3.50.30.30">
    <property type="match status" value="1"/>
</dbReference>
<evidence type="ECO:0000256" key="9">
    <source>
        <dbReference type="ARBA" id="ARBA00022968"/>
    </source>
</evidence>
<keyword evidence="9" id="KW-0735">Signal-anchor</keyword>
<dbReference type="FunFam" id="1.20.930.40:FF:000001">
    <property type="entry name" value="N-acetylated-alpha-linked acidic dipeptidase 2"/>
    <property type="match status" value="1"/>
</dbReference>
<keyword evidence="20" id="KW-1185">Reference proteome</keyword>
<evidence type="ECO:0000256" key="15">
    <source>
        <dbReference type="ARBA" id="ARBA00066561"/>
    </source>
</evidence>
<evidence type="ECO:0000256" key="13">
    <source>
        <dbReference type="ARBA" id="ARBA00023180"/>
    </source>
</evidence>
<keyword evidence="4" id="KW-0645">Protease</keyword>
<keyword evidence="10 16" id="KW-1133">Transmembrane helix</keyword>
<dbReference type="Gene3D" id="3.40.630.10">
    <property type="entry name" value="Zn peptidases"/>
    <property type="match status" value="1"/>
</dbReference>
<reference evidence="19 20" key="1">
    <citation type="submission" date="2024-11" db="EMBL/GenBank/DDBJ databases">
        <title>A near-complete genome assembly of Cinchona calisaya.</title>
        <authorList>
            <person name="Lian D.C."/>
            <person name="Zhao X.W."/>
            <person name="Wei L."/>
        </authorList>
    </citation>
    <scope>NUCLEOTIDE SEQUENCE [LARGE SCALE GENOMIC DNA]</scope>
    <source>
        <tissue evidence="19">Nenye</tissue>
    </source>
</reference>
<keyword evidence="7" id="KW-0378">Hydrolase</keyword>
<dbReference type="SUPFAM" id="SSF47672">
    <property type="entry name" value="Transferrin receptor-like dimerisation domain"/>
    <property type="match status" value="1"/>
</dbReference>
<dbReference type="InterPro" id="IPR039373">
    <property type="entry name" value="Peptidase_M28B"/>
</dbReference>
<dbReference type="Proteomes" id="UP001630127">
    <property type="component" value="Unassembled WGS sequence"/>
</dbReference>
<keyword evidence="11" id="KW-0482">Metalloprotease</keyword>
<dbReference type="Pfam" id="PF04253">
    <property type="entry name" value="TFR_dimer"/>
    <property type="match status" value="1"/>
</dbReference>
<keyword evidence="6" id="KW-0479">Metal-binding</keyword>
<dbReference type="Gene3D" id="1.20.930.40">
    <property type="entry name" value="Transferrin receptor-like, dimerisation domain"/>
    <property type="match status" value="1"/>
</dbReference>
<evidence type="ECO:0000256" key="10">
    <source>
        <dbReference type="ARBA" id="ARBA00022989"/>
    </source>
</evidence>
<evidence type="ECO:0000256" key="16">
    <source>
        <dbReference type="SAM" id="Phobius"/>
    </source>
</evidence>
<dbReference type="PANTHER" id="PTHR10404">
    <property type="entry name" value="N-ACETYLATED-ALPHA-LINKED ACIDIC DIPEPTIDASE"/>
    <property type="match status" value="1"/>
</dbReference>
<dbReference type="SUPFAM" id="SSF53187">
    <property type="entry name" value="Zn-dependent exopeptidases"/>
    <property type="match status" value="1"/>
</dbReference>
<sequence length="712" mass="78957">MLHNNIIPKMGLPSKPSFFSFIFILTLFILTLYNTLHRNPTATAVSQAPIKHRNDKYDSLHYQNIFLSSASNYTLSTYLRHLTLQPHLAGTPLSLRTTLYVKSHFDSLGLQTHLSNHTVLLSYPLFSSLQARFLSNGSSVDLPLSEPGFSQNGVVEAYHAYSPSGSALAEPVFLNFGREQDYIALRGLGVEVKGCIGILRRGGGLSRNAVVEKAAAHGLAAVLMYTEGEKFKFRGGVERGTVMKGLGDPLSPGWAGVGGGEKLRLNDPQVTERFPAIPSLPLSSDTAEIILRSLEGPRVPQEWSENMNSTKIGRVGPGPILLNFTYLGEKKMEIIHNVLAVIRGSEEPDRFLILGNHRDAWTYGAVDPNSGTSVLLDIARRFALLMRLGWSPRRTIIFGSWDAEEFGMIGSTEWVEKNLVNLGSKAVAYLNVDCAVQGPGFFAGATPQLDDLLFEVTKKVKDPDSENISIFETYKVTNKTIDIQRLSGVDSDFAAFLQHAGVPSIDLYYGRDFPVYHTAFDSYDWMRNFGDPLFKRHVAVSGVWGLLALHLADDPILPFNYLSYVAQLQEHTNTLSNFLEGHISLRPITLAIQDLRAAAEEIAKEAKKLSEDETLDEFYVLKKRMLNDRLMFAERGFLDAEGLHGLQWFKHLIYGPQTVDGSEMNFFPGVVGAISRTMSMEKGQKQGAIQHEVWRVARAIQRAACVLKGGFS</sequence>
<keyword evidence="12 16" id="KW-0472">Membrane</keyword>
<comment type="cofactor">
    <cofactor evidence="1">
        <name>Zn(2+)</name>
        <dbReference type="ChEBI" id="CHEBI:29105"/>
    </cofactor>
</comment>
<evidence type="ECO:0000256" key="4">
    <source>
        <dbReference type="ARBA" id="ARBA00022670"/>
    </source>
</evidence>
<evidence type="ECO:0000256" key="7">
    <source>
        <dbReference type="ARBA" id="ARBA00022801"/>
    </source>
</evidence>
<dbReference type="InterPro" id="IPR007365">
    <property type="entry name" value="TFR-like_dimer_dom"/>
</dbReference>
<dbReference type="GO" id="GO:0010075">
    <property type="term" value="P:regulation of meristem growth"/>
    <property type="evidence" value="ECO:0007669"/>
    <property type="project" value="UniProtKB-ARBA"/>
</dbReference>
<dbReference type="GO" id="GO:0004181">
    <property type="term" value="F:metallocarboxypeptidase activity"/>
    <property type="evidence" value="ECO:0007669"/>
    <property type="project" value="UniProtKB-EC"/>
</dbReference>
<dbReference type="SUPFAM" id="SSF52025">
    <property type="entry name" value="PA domain"/>
    <property type="match status" value="1"/>
</dbReference>
<dbReference type="InterPro" id="IPR007484">
    <property type="entry name" value="Peptidase_M28"/>
</dbReference>
<feature type="domain" description="Peptidase M28" evidence="18">
    <location>
        <begin position="337"/>
        <end position="524"/>
    </location>
</feature>
<evidence type="ECO:0000313" key="19">
    <source>
        <dbReference type="EMBL" id="KAL3535988.1"/>
    </source>
</evidence>
<organism evidence="19 20">
    <name type="scientific">Cinchona calisaya</name>
    <dbReference type="NCBI Taxonomy" id="153742"/>
    <lineage>
        <taxon>Eukaryota</taxon>
        <taxon>Viridiplantae</taxon>
        <taxon>Streptophyta</taxon>
        <taxon>Embryophyta</taxon>
        <taxon>Tracheophyta</taxon>
        <taxon>Spermatophyta</taxon>
        <taxon>Magnoliopsida</taxon>
        <taxon>eudicotyledons</taxon>
        <taxon>Gunneridae</taxon>
        <taxon>Pentapetalae</taxon>
        <taxon>asterids</taxon>
        <taxon>lamiids</taxon>
        <taxon>Gentianales</taxon>
        <taxon>Rubiaceae</taxon>
        <taxon>Cinchonoideae</taxon>
        <taxon>Cinchoneae</taxon>
        <taxon>Cinchona</taxon>
    </lineage>
</organism>
<dbReference type="GO" id="GO:0005789">
    <property type="term" value="C:endoplasmic reticulum membrane"/>
    <property type="evidence" value="ECO:0007669"/>
    <property type="project" value="UniProtKB-SubCell"/>
</dbReference>